<feature type="transmembrane region" description="Helical" evidence="1">
    <location>
        <begin position="54"/>
        <end position="83"/>
    </location>
</feature>
<accession>A0A1I2CJ73</accession>
<reference evidence="3" key="1">
    <citation type="submission" date="2016-10" db="EMBL/GenBank/DDBJ databases">
        <authorList>
            <person name="Varghese N."/>
            <person name="Submissions S."/>
        </authorList>
    </citation>
    <scope>NUCLEOTIDE SEQUENCE [LARGE SCALE GENOMIC DNA]</scope>
    <source>
        <strain evidence="3">CGMCC 1.9227</strain>
    </source>
</reference>
<dbReference type="AlphaFoldDB" id="A0A1I2CJ73"/>
<dbReference type="Proteomes" id="UP000198596">
    <property type="component" value="Unassembled WGS sequence"/>
</dbReference>
<dbReference type="STRING" id="935223.SAMN04488131_10388"/>
<name>A0A1I2CJ73_9FLAO</name>
<dbReference type="Pfam" id="PF14897">
    <property type="entry name" value="EpsG"/>
    <property type="match status" value="1"/>
</dbReference>
<feature type="transmembrane region" description="Helical" evidence="1">
    <location>
        <begin position="201"/>
        <end position="218"/>
    </location>
</feature>
<keyword evidence="1" id="KW-0472">Membrane</keyword>
<dbReference type="EMBL" id="FONQ01000003">
    <property type="protein sequence ID" value="SFE68387.1"/>
    <property type="molecule type" value="Genomic_DNA"/>
</dbReference>
<evidence type="ECO:0000313" key="2">
    <source>
        <dbReference type="EMBL" id="SFE68387.1"/>
    </source>
</evidence>
<proteinExistence type="predicted"/>
<keyword evidence="1" id="KW-0812">Transmembrane</keyword>
<protein>
    <submittedName>
        <fullName evidence="2">EpsG family protein</fullName>
    </submittedName>
</protein>
<feature type="transmembrane region" description="Helical" evidence="1">
    <location>
        <begin position="250"/>
        <end position="267"/>
    </location>
</feature>
<organism evidence="2 3">
    <name type="scientific">Flavobacterium xueshanense</name>
    <dbReference type="NCBI Taxonomy" id="935223"/>
    <lineage>
        <taxon>Bacteria</taxon>
        <taxon>Pseudomonadati</taxon>
        <taxon>Bacteroidota</taxon>
        <taxon>Flavobacteriia</taxon>
        <taxon>Flavobacteriales</taxon>
        <taxon>Flavobacteriaceae</taxon>
        <taxon>Flavobacterium</taxon>
    </lineage>
</organism>
<gene>
    <name evidence="2" type="ORF">SAMN04488131_10388</name>
</gene>
<keyword evidence="3" id="KW-1185">Reference proteome</keyword>
<feature type="transmembrane region" description="Helical" evidence="1">
    <location>
        <begin position="227"/>
        <end position="244"/>
    </location>
</feature>
<feature type="transmembrane region" description="Helical" evidence="1">
    <location>
        <begin position="274"/>
        <end position="290"/>
    </location>
</feature>
<sequence length="324" mass="37953">MGSLCVPLIVSVLFAGLRGNVGTDTFAYKTYFNSIGDTSEIISKGLVFAFEPGFILYATIIRFIINSDQFFIFSLSCLYGILLYKILQKIEEKDLFFLFYISAFYIMFNLNLLRFGISLLFIGNAYLMMLKEDKKYIYLLVLGISFHYAGVLAIMFFIKRKDFIKYFVVLFVFIGIAYAFIITKINSYFIDLLSLTGSFKFDFGLILEFLIVVALCLFNRRLQSKKNILFFFIYYLFRWFSYLFDMLNRFSYVLGFVLFLFLFTKIFKEKSKALIIILILFNLYRTLSFINNSDAAMTSLIDDESGFAGLFSQTAWLPYKFFWQ</sequence>
<feature type="transmembrane region" description="Helical" evidence="1">
    <location>
        <begin position="95"/>
        <end position="117"/>
    </location>
</feature>
<feature type="transmembrane region" description="Helical" evidence="1">
    <location>
        <begin position="137"/>
        <end position="158"/>
    </location>
</feature>
<keyword evidence="1" id="KW-1133">Transmembrane helix</keyword>
<feature type="transmembrane region" description="Helical" evidence="1">
    <location>
        <begin position="163"/>
        <end position="181"/>
    </location>
</feature>
<dbReference type="InterPro" id="IPR049458">
    <property type="entry name" value="EpsG-like"/>
</dbReference>
<evidence type="ECO:0000256" key="1">
    <source>
        <dbReference type="SAM" id="Phobius"/>
    </source>
</evidence>
<evidence type="ECO:0000313" key="3">
    <source>
        <dbReference type="Proteomes" id="UP000198596"/>
    </source>
</evidence>